<organism evidence="2 4">
    <name type="scientific">Phytophthora infestans</name>
    <name type="common">Potato late blight agent</name>
    <name type="synonym">Botrytis infestans</name>
    <dbReference type="NCBI Taxonomy" id="4787"/>
    <lineage>
        <taxon>Eukaryota</taxon>
        <taxon>Sar</taxon>
        <taxon>Stramenopiles</taxon>
        <taxon>Oomycota</taxon>
        <taxon>Peronosporomycetes</taxon>
        <taxon>Peronosporales</taxon>
        <taxon>Peronosporaceae</taxon>
        <taxon>Phytophthora</taxon>
    </lineage>
</organism>
<feature type="region of interest" description="Disordered" evidence="1">
    <location>
        <begin position="73"/>
        <end position="171"/>
    </location>
</feature>
<dbReference type="EMBL" id="JAACNO010001900">
    <property type="protein sequence ID" value="KAF4136762.1"/>
    <property type="molecule type" value="Genomic_DNA"/>
</dbReference>
<protein>
    <submittedName>
        <fullName evidence="2">Uncharacterized protein</fullName>
    </submittedName>
</protein>
<sequence>MLPFRYDVHWPLILRTRGEEKPGAQSKRPRMTRQLGIPEAQVRRIGLRPVQAVDYVRAVQGIAKDYSIDEDCKEEEERANGGDTGAVDVVVNADDVDAVDNVNDTDDADTEAVEYDDADTEAVDDDADTEAVEDDDSDTETVKDDANRLLGDSDDDVDDRIGDDGAATGSDNRLSVDAAGDASTGVILWCFARAVLLV</sequence>
<evidence type="ECO:0000256" key="1">
    <source>
        <dbReference type="SAM" id="MobiDB-lite"/>
    </source>
</evidence>
<feature type="compositionally biased region" description="Acidic residues" evidence="1">
    <location>
        <begin position="94"/>
        <end position="139"/>
    </location>
</feature>
<accession>A0A833TDD6</accession>
<reference evidence="2" key="1">
    <citation type="submission" date="2020-04" db="EMBL/GenBank/DDBJ databases">
        <title>Hybrid Assembly of Korean Phytophthora infestans isolates.</title>
        <authorList>
            <person name="Prokchorchik M."/>
            <person name="Lee Y."/>
            <person name="Seo J."/>
            <person name="Cho J.-H."/>
            <person name="Park Y.-E."/>
            <person name="Jang D.-C."/>
            <person name="Im J.-S."/>
            <person name="Choi J.-G."/>
            <person name="Park H.-J."/>
            <person name="Lee G.-B."/>
            <person name="Lee Y.-G."/>
            <person name="Hong S.-Y."/>
            <person name="Cho K."/>
            <person name="Sohn K.H."/>
        </authorList>
    </citation>
    <scope>NUCLEOTIDE SEQUENCE</scope>
    <source>
        <strain evidence="2">KR_1_A1</strain>
        <strain evidence="3">KR_2_A2</strain>
    </source>
</reference>
<gene>
    <name evidence="2" type="ORF">GN244_ATG03339</name>
    <name evidence="3" type="ORF">GN958_ATG14032</name>
</gene>
<keyword evidence="4" id="KW-1185">Reference proteome</keyword>
<evidence type="ECO:0000313" key="4">
    <source>
        <dbReference type="Proteomes" id="UP000602510"/>
    </source>
</evidence>
<name>A0A833TDD6_PHYIN</name>
<comment type="caution">
    <text evidence="2">The sequence shown here is derived from an EMBL/GenBank/DDBJ whole genome shotgun (WGS) entry which is preliminary data.</text>
</comment>
<dbReference type="Proteomes" id="UP000602510">
    <property type="component" value="Unassembled WGS sequence"/>
</dbReference>
<dbReference type="EMBL" id="WSZM01000073">
    <property type="protein sequence ID" value="KAF4044250.1"/>
    <property type="molecule type" value="Genomic_DNA"/>
</dbReference>
<evidence type="ECO:0000313" key="3">
    <source>
        <dbReference type="EMBL" id="KAF4136762.1"/>
    </source>
</evidence>
<proteinExistence type="predicted"/>
<dbReference type="Proteomes" id="UP000704712">
    <property type="component" value="Unassembled WGS sequence"/>
</dbReference>
<dbReference type="AlphaFoldDB" id="A0A833TDD6"/>
<evidence type="ECO:0000313" key="2">
    <source>
        <dbReference type="EMBL" id="KAF4044250.1"/>
    </source>
</evidence>